<proteinExistence type="predicted"/>
<comment type="caution">
    <text evidence="3">The sequence shown here is derived from an EMBL/GenBank/DDBJ whole genome shotgun (WGS) entry which is preliminary data.</text>
</comment>
<evidence type="ECO:0000313" key="4">
    <source>
        <dbReference type="Proteomes" id="UP000534286"/>
    </source>
</evidence>
<dbReference type="EMBL" id="JACHJU010000001">
    <property type="protein sequence ID" value="MBB4937579.1"/>
    <property type="molecule type" value="Genomic_DNA"/>
</dbReference>
<evidence type="ECO:0000313" key="3">
    <source>
        <dbReference type="EMBL" id="MBB4937579.1"/>
    </source>
</evidence>
<accession>A0A7W7RSU7</accession>
<dbReference type="Proteomes" id="UP000534286">
    <property type="component" value="Unassembled WGS sequence"/>
</dbReference>
<evidence type="ECO:0000256" key="1">
    <source>
        <dbReference type="SAM" id="MobiDB-lite"/>
    </source>
</evidence>
<feature type="compositionally biased region" description="Basic and acidic residues" evidence="1">
    <location>
        <begin position="215"/>
        <end position="224"/>
    </location>
</feature>
<feature type="chain" id="PRO_5030863605" description="Lipoprotein" evidence="2">
    <location>
        <begin position="23"/>
        <end position="322"/>
    </location>
</feature>
<dbReference type="RefSeq" id="WP_184753934.1">
    <property type="nucleotide sequence ID" value="NZ_BAABEK010000008.1"/>
</dbReference>
<feature type="compositionally biased region" description="Basic and acidic residues" evidence="1">
    <location>
        <begin position="32"/>
        <end position="41"/>
    </location>
</feature>
<keyword evidence="2" id="KW-0732">Signal</keyword>
<dbReference type="PROSITE" id="PS51257">
    <property type="entry name" value="PROKAR_LIPOPROTEIN"/>
    <property type="match status" value="1"/>
</dbReference>
<feature type="compositionally biased region" description="Low complexity" evidence="1">
    <location>
        <begin position="19"/>
        <end position="31"/>
    </location>
</feature>
<name>A0A7W7RSU7_9ACTN</name>
<feature type="region of interest" description="Disordered" evidence="1">
    <location>
        <begin position="19"/>
        <end position="41"/>
    </location>
</feature>
<evidence type="ECO:0008006" key="5">
    <source>
        <dbReference type="Google" id="ProtNLM"/>
    </source>
</evidence>
<feature type="signal peptide" evidence="2">
    <location>
        <begin position="1"/>
        <end position="22"/>
    </location>
</feature>
<reference evidence="3 4" key="1">
    <citation type="submission" date="2020-08" db="EMBL/GenBank/DDBJ databases">
        <title>Sequencing the genomes of 1000 actinobacteria strains.</title>
        <authorList>
            <person name="Klenk H.-P."/>
        </authorList>
    </citation>
    <scope>NUCLEOTIDE SEQUENCE [LARGE SCALE GENOMIC DNA]</scope>
    <source>
        <strain evidence="3 4">DSM 43023</strain>
    </source>
</reference>
<protein>
    <recommendedName>
        <fullName evidence="5">Lipoprotein</fullName>
    </recommendedName>
</protein>
<organism evidence="3 4">
    <name type="scientific">Streptosporangium album</name>
    <dbReference type="NCBI Taxonomy" id="47479"/>
    <lineage>
        <taxon>Bacteria</taxon>
        <taxon>Bacillati</taxon>
        <taxon>Actinomycetota</taxon>
        <taxon>Actinomycetes</taxon>
        <taxon>Streptosporangiales</taxon>
        <taxon>Streptosporangiaceae</taxon>
        <taxon>Streptosporangium</taxon>
    </lineage>
</organism>
<evidence type="ECO:0000256" key="2">
    <source>
        <dbReference type="SAM" id="SignalP"/>
    </source>
</evidence>
<keyword evidence="4" id="KW-1185">Reference proteome</keyword>
<dbReference type="AlphaFoldDB" id="A0A7W7RSU7"/>
<sequence>MRPVALMLLPLALLTGCGAQSAASPQPSPSAMDRKQDMTRQMEAMRADCMKRKGFKYNVNVPPPKQVSDEKRKLDSGDYETMKKSREKYGFKYFAEFVYQNDLAARQYEIFDNTANQPIRNALSAVQLEAWGGADETCHTEAIKKFTGKTVTSEDDYYAQLNRRLERADRETDSDPRLVELARAYGDCLKGKGYPVTSLRPTKMDMAGGAGLRRGPAERAEHARPQPGRGPHRGRRVPAEADGRAGQAIPGPGDQGRTRRPGVRQGLLPRLSHRQCQQTGVRGIRLRSDPVVRNVPTLLIPAAPTCRAAECVVPDSQATGPW</sequence>
<gene>
    <name evidence="3" type="ORF">FHR32_001884</name>
</gene>
<feature type="region of interest" description="Disordered" evidence="1">
    <location>
        <begin position="200"/>
        <end position="268"/>
    </location>
</feature>